<dbReference type="AlphaFoldDB" id="Q8DKY6"/>
<dbReference type="SUPFAM" id="SSF54909">
    <property type="entry name" value="Dimeric alpha+beta barrel"/>
    <property type="match status" value="1"/>
</dbReference>
<feature type="domain" description="YCII-related" evidence="2">
    <location>
        <begin position="31"/>
        <end position="92"/>
    </location>
</feature>
<evidence type="ECO:0000256" key="1">
    <source>
        <dbReference type="ARBA" id="ARBA00007689"/>
    </source>
</evidence>
<dbReference type="EnsemblBacteria" id="BAC08264">
    <property type="protein sequence ID" value="BAC08264"/>
    <property type="gene ID" value="BAC08264"/>
</dbReference>
<protein>
    <submittedName>
        <fullName evidence="3">Tll0713 protein</fullName>
    </submittedName>
</protein>
<comment type="similarity">
    <text evidence="1">Belongs to the YciI family.</text>
</comment>
<evidence type="ECO:0000313" key="4">
    <source>
        <dbReference type="Proteomes" id="UP000000440"/>
    </source>
</evidence>
<keyword evidence="4" id="KW-1185">Reference proteome</keyword>
<dbReference type="Pfam" id="PF03795">
    <property type="entry name" value="YCII"/>
    <property type="match status" value="1"/>
</dbReference>
<name>Q8DKY6_THEVB</name>
<dbReference type="EMBL" id="BA000039">
    <property type="protein sequence ID" value="BAC08264.1"/>
    <property type="molecule type" value="Genomic_DNA"/>
</dbReference>
<dbReference type="PATRIC" id="fig|197221.4.peg.753"/>
<evidence type="ECO:0000313" key="3">
    <source>
        <dbReference type="EMBL" id="BAC08264.1"/>
    </source>
</evidence>
<dbReference type="PANTHER" id="PTHR37828:SF1">
    <property type="entry name" value="YCII-RELATED DOMAIN-CONTAINING PROTEIN"/>
    <property type="match status" value="1"/>
</dbReference>
<reference evidence="3 4" key="1">
    <citation type="journal article" date="2002" name="DNA Res.">
        <title>Complete genome structure of the thermophilic cyanobacterium Thermosynechococcus elongatus BP-1.</title>
        <authorList>
            <person name="Nakamura Y."/>
            <person name="Kaneko T."/>
            <person name="Sato S."/>
            <person name="Ikeuchi M."/>
            <person name="Katoh H."/>
            <person name="Sasamoto S."/>
            <person name="Watanabe A."/>
            <person name="Iriguchi M."/>
            <person name="Kawashima K."/>
            <person name="Kimura T."/>
            <person name="Kishida Y."/>
            <person name="Kiyokawa C."/>
            <person name="Kohara M."/>
            <person name="Matsumoto M."/>
            <person name="Matsuno A."/>
            <person name="Nakazaki N."/>
            <person name="Shimpo S."/>
            <person name="Sugimoto M."/>
            <person name="Takeuchi C."/>
            <person name="Yamada M."/>
            <person name="Tabata S."/>
        </authorList>
    </citation>
    <scope>NUCLEOTIDE SEQUENCE [LARGE SCALE GENOMIC DNA]</scope>
    <source>
        <strain evidence="4">IAM M-273 / NIES-2133 / BP-1</strain>
    </source>
</reference>
<proteinExistence type="inferred from homology"/>
<dbReference type="PANTHER" id="PTHR37828">
    <property type="entry name" value="GSR2449 PROTEIN"/>
    <property type="match status" value="1"/>
</dbReference>
<dbReference type="Gene3D" id="3.30.70.1060">
    <property type="entry name" value="Dimeric alpha+beta barrel"/>
    <property type="match status" value="1"/>
</dbReference>
<dbReference type="Proteomes" id="UP000000440">
    <property type="component" value="Chromosome"/>
</dbReference>
<dbReference type="InterPro" id="IPR005545">
    <property type="entry name" value="YCII"/>
</dbReference>
<gene>
    <name evidence="3" type="ordered locus">tll0713</name>
</gene>
<accession>Q8DKY6</accession>
<dbReference type="STRING" id="197221.gene:10747303"/>
<organism evidence="3 4">
    <name type="scientific">Thermosynechococcus vestitus (strain NIES-2133 / IAM M-273 / BP-1)</name>
    <dbReference type="NCBI Taxonomy" id="197221"/>
    <lineage>
        <taxon>Bacteria</taxon>
        <taxon>Bacillati</taxon>
        <taxon>Cyanobacteriota</taxon>
        <taxon>Cyanophyceae</taxon>
        <taxon>Acaryochloridales</taxon>
        <taxon>Thermosynechococcaceae</taxon>
        <taxon>Thermosynechococcus</taxon>
    </lineage>
</organism>
<dbReference type="InterPro" id="IPR011008">
    <property type="entry name" value="Dimeric_a/b-barrel"/>
</dbReference>
<evidence type="ECO:0000259" key="2">
    <source>
        <dbReference type="Pfam" id="PF03795"/>
    </source>
</evidence>
<dbReference type="eggNOG" id="COG2350">
    <property type="taxonomic scope" value="Bacteria"/>
</dbReference>
<dbReference type="KEGG" id="tel:tll0713"/>
<sequence length="99" mass="11387">MQIHRSQSPMPWFVKIERGIVDKATFDCYVPAHRAYVRSLIAAGHQARTGYWAERGGGMLLFHADSRKTAEEIVARDPLVQHQCVHYELHEWCIVEAPD</sequence>